<dbReference type="Proteomes" id="UP000765509">
    <property type="component" value="Unassembled WGS sequence"/>
</dbReference>
<feature type="region of interest" description="Disordered" evidence="1">
    <location>
        <begin position="1"/>
        <end position="33"/>
    </location>
</feature>
<comment type="caution">
    <text evidence="2">The sequence shown here is derived from an EMBL/GenBank/DDBJ whole genome shotgun (WGS) entry which is preliminary data.</text>
</comment>
<organism evidence="2 3">
    <name type="scientific">Austropuccinia psidii MF-1</name>
    <dbReference type="NCBI Taxonomy" id="1389203"/>
    <lineage>
        <taxon>Eukaryota</taxon>
        <taxon>Fungi</taxon>
        <taxon>Dikarya</taxon>
        <taxon>Basidiomycota</taxon>
        <taxon>Pucciniomycotina</taxon>
        <taxon>Pucciniomycetes</taxon>
        <taxon>Pucciniales</taxon>
        <taxon>Sphaerophragmiaceae</taxon>
        <taxon>Austropuccinia</taxon>
    </lineage>
</organism>
<keyword evidence="3" id="KW-1185">Reference proteome</keyword>
<evidence type="ECO:0000313" key="3">
    <source>
        <dbReference type="Proteomes" id="UP000765509"/>
    </source>
</evidence>
<proteinExistence type="predicted"/>
<gene>
    <name evidence="2" type="ORF">O181_078583</name>
</gene>
<dbReference type="AlphaFoldDB" id="A0A9Q3IES6"/>
<evidence type="ECO:0000313" key="2">
    <source>
        <dbReference type="EMBL" id="MBW0538868.1"/>
    </source>
</evidence>
<dbReference type="EMBL" id="AVOT02043434">
    <property type="protein sequence ID" value="MBW0538868.1"/>
    <property type="molecule type" value="Genomic_DNA"/>
</dbReference>
<feature type="compositionally biased region" description="Polar residues" evidence="1">
    <location>
        <begin position="22"/>
        <end position="33"/>
    </location>
</feature>
<sequence>MEKEDSGENEVQASLKEAAEVSQGSNLAFHNKPLVSQTETSLLKMMEKTTQFMGELTQEVFPRDNFKYLAFKNPLMKEPESFDGTQSFQ</sequence>
<accession>A0A9Q3IES6</accession>
<name>A0A9Q3IES6_9BASI</name>
<reference evidence="2" key="1">
    <citation type="submission" date="2021-03" db="EMBL/GenBank/DDBJ databases">
        <title>Draft genome sequence of rust myrtle Austropuccinia psidii MF-1, a brazilian biotype.</title>
        <authorList>
            <person name="Quecine M.C."/>
            <person name="Pachon D.M.R."/>
            <person name="Bonatelli M.L."/>
            <person name="Correr F.H."/>
            <person name="Franceschini L.M."/>
            <person name="Leite T.F."/>
            <person name="Margarido G.R.A."/>
            <person name="Almeida C.A."/>
            <person name="Ferrarezi J.A."/>
            <person name="Labate C.A."/>
        </authorList>
    </citation>
    <scope>NUCLEOTIDE SEQUENCE</scope>
    <source>
        <strain evidence="2">MF-1</strain>
    </source>
</reference>
<protein>
    <submittedName>
        <fullName evidence="2">Uncharacterized protein</fullName>
    </submittedName>
</protein>
<evidence type="ECO:0000256" key="1">
    <source>
        <dbReference type="SAM" id="MobiDB-lite"/>
    </source>
</evidence>